<dbReference type="OrthoDB" id="10070006at2759"/>
<keyword evidence="4" id="KW-0539">Nucleus</keyword>
<protein>
    <submittedName>
        <fullName evidence="5">Uncharacterized protein</fullName>
    </submittedName>
</protein>
<organism evidence="5 6">
    <name type="scientific">Hirundo rustica rustica</name>
    <dbReference type="NCBI Taxonomy" id="333673"/>
    <lineage>
        <taxon>Eukaryota</taxon>
        <taxon>Metazoa</taxon>
        <taxon>Chordata</taxon>
        <taxon>Craniata</taxon>
        <taxon>Vertebrata</taxon>
        <taxon>Euteleostomi</taxon>
        <taxon>Archelosauria</taxon>
        <taxon>Archosauria</taxon>
        <taxon>Dinosauria</taxon>
        <taxon>Saurischia</taxon>
        <taxon>Theropoda</taxon>
        <taxon>Coelurosauria</taxon>
        <taxon>Aves</taxon>
        <taxon>Neognathae</taxon>
        <taxon>Neoaves</taxon>
        <taxon>Telluraves</taxon>
        <taxon>Australaves</taxon>
        <taxon>Passeriformes</taxon>
        <taxon>Sylvioidea</taxon>
        <taxon>Hirundinidae</taxon>
        <taxon>Hirundo</taxon>
    </lineage>
</organism>
<dbReference type="PANTHER" id="PTHR46721:SF1">
    <property type="entry name" value="FORKHEAD BOX PROTEIN N1"/>
    <property type="match status" value="1"/>
</dbReference>
<evidence type="ECO:0000256" key="4">
    <source>
        <dbReference type="ARBA" id="ARBA00023242"/>
    </source>
</evidence>
<dbReference type="EMBL" id="QRBI01000111">
    <property type="protein sequence ID" value="RMC10736.1"/>
    <property type="molecule type" value="Genomic_DNA"/>
</dbReference>
<dbReference type="GO" id="GO:0000976">
    <property type="term" value="F:transcription cis-regulatory region binding"/>
    <property type="evidence" value="ECO:0007669"/>
    <property type="project" value="TreeGrafter"/>
</dbReference>
<dbReference type="GO" id="GO:0000981">
    <property type="term" value="F:DNA-binding transcription factor activity, RNA polymerase II-specific"/>
    <property type="evidence" value="ECO:0007669"/>
    <property type="project" value="TreeGrafter"/>
</dbReference>
<comment type="caution">
    <text evidence="5">The sequence shown here is derived from an EMBL/GenBank/DDBJ whole genome shotgun (WGS) entry which is preliminary data.</text>
</comment>
<keyword evidence="6" id="KW-1185">Reference proteome</keyword>
<name>A0A3M0KC04_HIRRU</name>
<dbReference type="InterPro" id="IPR049624">
    <property type="entry name" value="FOXN1_4"/>
</dbReference>
<keyword evidence="3" id="KW-0804">Transcription</keyword>
<dbReference type="Proteomes" id="UP000269221">
    <property type="component" value="Unassembled WGS sequence"/>
</dbReference>
<evidence type="ECO:0000256" key="1">
    <source>
        <dbReference type="ARBA" id="ARBA00022473"/>
    </source>
</evidence>
<reference evidence="5 6" key="1">
    <citation type="submission" date="2018-07" db="EMBL/GenBank/DDBJ databases">
        <title>A high quality draft genome assembly of the barn swallow (H. rustica rustica).</title>
        <authorList>
            <person name="Formenti G."/>
            <person name="Chiara M."/>
            <person name="Poveda L."/>
            <person name="Francoijs K.-J."/>
            <person name="Bonisoli-Alquati A."/>
            <person name="Canova L."/>
            <person name="Gianfranceschi L."/>
            <person name="Horner D.S."/>
            <person name="Saino N."/>
        </authorList>
    </citation>
    <scope>NUCLEOTIDE SEQUENCE [LARGE SCALE GENOMIC DNA]</scope>
    <source>
        <strain evidence="5">Chelidonia</strain>
        <tissue evidence="5">Blood</tissue>
    </source>
</reference>
<dbReference type="STRING" id="333673.A0A3M0KC04"/>
<accession>A0A3M0KC04</accession>
<keyword evidence="2" id="KW-0805">Transcription regulation</keyword>
<evidence type="ECO:0000256" key="3">
    <source>
        <dbReference type="ARBA" id="ARBA00023163"/>
    </source>
</evidence>
<dbReference type="AlphaFoldDB" id="A0A3M0KC04"/>
<dbReference type="PANTHER" id="PTHR46721">
    <property type="entry name" value="FORKHEAD BOX PROTEIN N1"/>
    <property type="match status" value="1"/>
</dbReference>
<evidence type="ECO:0000313" key="5">
    <source>
        <dbReference type="EMBL" id="RMC10736.1"/>
    </source>
</evidence>
<proteinExistence type="predicted"/>
<evidence type="ECO:0000313" key="6">
    <source>
        <dbReference type="Proteomes" id="UP000269221"/>
    </source>
</evidence>
<gene>
    <name evidence="5" type="ORF">DUI87_12447</name>
</gene>
<evidence type="ECO:0000256" key="2">
    <source>
        <dbReference type="ARBA" id="ARBA00023015"/>
    </source>
</evidence>
<keyword evidence="1" id="KW-0217">Developmental protein</keyword>
<sequence>MLPEHSPARTVQDTLLQEGDLSNDIDALNPSLTDFDLQGNLWEELKDDSLAVDPLVLISSSPMPSQCFPSQCQLESGGSSIPIPAGAAHGSAPELQLTTLYSAFMELDTVSPSYLSNPGSKPIALM</sequence>